<sequence>MYIGNLLFNRIIWIFRKTSATLLVVLIIPAVSRILTALARPPPLSLRFYFQSFQNCRGSALLALSQGIGWLPLLVYV</sequence>
<reference evidence="2 3" key="1">
    <citation type="submission" date="2005-09" db="EMBL/GenBank/DDBJ databases">
        <authorList>
            <person name="Mural R.J."/>
            <person name="Li P.W."/>
            <person name="Adams M.D."/>
            <person name="Amanatides P.G."/>
            <person name="Baden-Tillson H."/>
            <person name="Barnstead M."/>
            <person name="Chin S.H."/>
            <person name="Dew I."/>
            <person name="Evans C.A."/>
            <person name="Ferriera S."/>
            <person name="Flanigan M."/>
            <person name="Fosler C."/>
            <person name="Glodek A."/>
            <person name="Gu Z."/>
            <person name="Holt R.A."/>
            <person name="Jennings D."/>
            <person name="Kraft C.L."/>
            <person name="Lu F."/>
            <person name="Nguyen T."/>
            <person name="Nusskern D.R."/>
            <person name="Pfannkoch C.M."/>
            <person name="Sitter C."/>
            <person name="Sutton G.G."/>
            <person name="Venter J.C."/>
            <person name="Wang Z."/>
            <person name="Woodage T."/>
            <person name="Zheng X.H."/>
            <person name="Zhong F."/>
        </authorList>
    </citation>
    <scope>NUCLEOTIDE SEQUENCE [LARGE SCALE GENOMIC DNA]</scope>
    <source>
        <strain>BN</strain>
        <strain evidence="3">Sprague-Dawley</strain>
    </source>
</reference>
<gene>
    <name evidence="2" type="ORF">rCG_54647</name>
</gene>
<organism evidence="2 3">
    <name type="scientific">Rattus norvegicus</name>
    <name type="common">Rat</name>
    <dbReference type="NCBI Taxonomy" id="10116"/>
    <lineage>
        <taxon>Eukaryota</taxon>
        <taxon>Metazoa</taxon>
        <taxon>Chordata</taxon>
        <taxon>Craniata</taxon>
        <taxon>Vertebrata</taxon>
        <taxon>Euteleostomi</taxon>
        <taxon>Mammalia</taxon>
        <taxon>Eutheria</taxon>
        <taxon>Euarchontoglires</taxon>
        <taxon>Glires</taxon>
        <taxon>Rodentia</taxon>
        <taxon>Myomorpha</taxon>
        <taxon>Muroidea</taxon>
        <taxon>Muridae</taxon>
        <taxon>Murinae</taxon>
        <taxon>Rattus</taxon>
    </lineage>
</organism>
<proteinExistence type="predicted"/>
<accession>A6J877</accession>
<name>A6J877_RAT</name>
<dbReference type="EMBL" id="CH473979">
    <property type="protein sequence ID" value="EDM08357.1"/>
    <property type="molecule type" value="Genomic_DNA"/>
</dbReference>
<keyword evidence="1" id="KW-1133">Transmembrane helix</keyword>
<keyword evidence="1" id="KW-0812">Transmembrane</keyword>
<dbReference type="AlphaFoldDB" id="A6J877"/>
<protein>
    <submittedName>
        <fullName evidence="2">RCG54647</fullName>
    </submittedName>
</protein>
<keyword evidence="1" id="KW-0472">Membrane</keyword>
<evidence type="ECO:0000313" key="2">
    <source>
        <dbReference type="EMBL" id="EDM08357.1"/>
    </source>
</evidence>
<feature type="transmembrane region" description="Helical" evidence="1">
    <location>
        <begin position="20"/>
        <end position="39"/>
    </location>
</feature>
<evidence type="ECO:0000256" key="1">
    <source>
        <dbReference type="SAM" id="Phobius"/>
    </source>
</evidence>
<evidence type="ECO:0000313" key="3">
    <source>
        <dbReference type="Proteomes" id="UP000234681"/>
    </source>
</evidence>
<dbReference type="Proteomes" id="UP000234681">
    <property type="component" value="Chromosome 1"/>
</dbReference>